<evidence type="ECO:0000313" key="3">
    <source>
        <dbReference type="Proteomes" id="UP000271098"/>
    </source>
</evidence>
<dbReference type="AlphaFoldDB" id="A0A183E5G6"/>
<dbReference type="PROSITE" id="PS51257">
    <property type="entry name" value="PROKAR_LIPOPROTEIN"/>
    <property type="match status" value="1"/>
</dbReference>
<keyword evidence="1" id="KW-1133">Transmembrane helix</keyword>
<reference evidence="4" key="1">
    <citation type="submission" date="2016-06" db="UniProtKB">
        <authorList>
            <consortium name="WormBaseParasite"/>
        </authorList>
    </citation>
    <scope>IDENTIFICATION</scope>
</reference>
<gene>
    <name evidence="2" type="ORF">GPUH_LOCUS16207</name>
</gene>
<evidence type="ECO:0000256" key="1">
    <source>
        <dbReference type="SAM" id="Phobius"/>
    </source>
</evidence>
<keyword evidence="1" id="KW-0472">Membrane</keyword>
<dbReference type="Proteomes" id="UP000271098">
    <property type="component" value="Unassembled WGS sequence"/>
</dbReference>
<proteinExistence type="predicted"/>
<dbReference type="WBParaSite" id="GPUH_0001622901-mRNA-1">
    <property type="protein sequence ID" value="GPUH_0001622901-mRNA-1"/>
    <property type="gene ID" value="GPUH_0001622901"/>
</dbReference>
<accession>A0A183E5G6</accession>
<feature type="transmembrane region" description="Helical" evidence="1">
    <location>
        <begin position="57"/>
        <end position="76"/>
    </location>
</feature>
<keyword evidence="3" id="KW-1185">Reference proteome</keyword>
<sequence>MLVKANRHVHITIRASFVSEYTAVGLVSVVVGCDLATDKSSYASFCYADVAPLSSASILQIVPYCSAFLFGALSFVRLDSAFH</sequence>
<keyword evidence="1" id="KW-0812">Transmembrane</keyword>
<reference evidence="2 3" key="2">
    <citation type="submission" date="2018-11" db="EMBL/GenBank/DDBJ databases">
        <authorList>
            <consortium name="Pathogen Informatics"/>
        </authorList>
    </citation>
    <scope>NUCLEOTIDE SEQUENCE [LARGE SCALE GENOMIC DNA]</scope>
</reference>
<name>A0A183E5G6_9BILA</name>
<organism evidence="4">
    <name type="scientific">Gongylonema pulchrum</name>
    <dbReference type="NCBI Taxonomy" id="637853"/>
    <lineage>
        <taxon>Eukaryota</taxon>
        <taxon>Metazoa</taxon>
        <taxon>Ecdysozoa</taxon>
        <taxon>Nematoda</taxon>
        <taxon>Chromadorea</taxon>
        <taxon>Rhabditida</taxon>
        <taxon>Spirurina</taxon>
        <taxon>Spiruromorpha</taxon>
        <taxon>Spiruroidea</taxon>
        <taxon>Gongylonematidae</taxon>
        <taxon>Gongylonema</taxon>
    </lineage>
</organism>
<dbReference type="EMBL" id="UYRT01083439">
    <property type="protein sequence ID" value="VDN27450.1"/>
    <property type="molecule type" value="Genomic_DNA"/>
</dbReference>
<evidence type="ECO:0000313" key="4">
    <source>
        <dbReference type="WBParaSite" id="GPUH_0001622901-mRNA-1"/>
    </source>
</evidence>
<feature type="transmembrane region" description="Helical" evidence="1">
    <location>
        <begin position="21"/>
        <end position="37"/>
    </location>
</feature>
<protein>
    <submittedName>
        <fullName evidence="4">CASP-like protein</fullName>
    </submittedName>
</protein>
<evidence type="ECO:0000313" key="2">
    <source>
        <dbReference type="EMBL" id="VDN27450.1"/>
    </source>
</evidence>